<proteinExistence type="predicted"/>
<organism evidence="5 6">
    <name type="scientific">Marivirga tractuosa (strain ATCC 23168 / DSM 4126 / NBRC 15989 / NCIMB 1408 / VKM B-1430 / H-43)</name>
    <name type="common">Microscilla tractuosa</name>
    <name type="synonym">Flexibacter tractuosus</name>
    <dbReference type="NCBI Taxonomy" id="643867"/>
    <lineage>
        <taxon>Bacteria</taxon>
        <taxon>Pseudomonadati</taxon>
        <taxon>Bacteroidota</taxon>
        <taxon>Cytophagia</taxon>
        <taxon>Cytophagales</taxon>
        <taxon>Marivirgaceae</taxon>
        <taxon>Marivirga</taxon>
    </lineage>
</organism>
<protein>
    <recommendedName>
        <fullName evidence="4">Calx-beta domain-containing protein</fullName>
    </recommendedName>
</protein>
<dbReference type="GO" id="GO:0016020">
    <property type="term" value="C:membrane"/>
    <property type="evidence" value="ECO:0007669"/>
    <property type="project" value="InterPro"/>
</dbReference>
<keyword evidence="1" id="KW-0732">Signal</keyword>
<keyword evidence="2" id="KW-0677">Repeat</keyword>
<dbReference type="Pfam" id="PF03160">
    <property type="entry name" value="Calx-beta"/>
    <property type="match status" value="1"/>
</dbReference>
<evidence type="ECO:0000256" key="2">
    <source>
        <dbReference type="ARBA" id="ARBA00022737"/>
    </source>
</evidence>
<keyword evidence="6" id="KW-1185">Reference proteome</keyword>
<dbReference type="GO" id="GO:0007154">
    <property type="term" value="P:cell communication"/>
    <property type="evidence" value="ECO:0007669"/>
    <property type="project" value="InterPro"/>
</dbReference>
<dbReference type="PROSITE" id="PS51257">
    <property type="entry name" value="PROKAR_LIPOPROTEIN"/>
    <property type="match status" value="1"/>
</dbReference>
<dbReference type="STRING" id="643867.Ftrac_2889"/>
<gene>
    <name evidence="5" type="ordered locus">Ftrac_2889</name>
</gene>
<evidence type="ECO:0000256" key="1">
    <source>
        <dbReference type="ARBA" id="ARBA00022729"/>
    </source>
</evidence>
<dbReference type="AlphaFoldDB" id="E4TSE8"/>
<dbReference type="Proteomes" id="UP000008720">
    <property type="component" value="Chromosome"/>
</dbReference>
<reference evidence="5 6" key="1">
    <citation type="journal article" date="2011" name="Stand. Genomic Sci.">
        <title>Complete genome sequence of Marivirga tractuosa type strain (H-43).</title>
        <authorList>
            <person name="Pagani I."/>
            <person name="Chertkov O."/>
            <person name="Lapidus A."/>
            <person name="Lucas S."/>
            <person name="Del Rio T.G."/>
            <person name="Tice H."/>
            <person name="Copeland A."/>
            <person name="Cheng J.F."/>
            <person name="Nolan M."/>
            <person name="Saunders E."/>
            <person name="Pitluck S."/>
            <person name="Held B."/>
            <person name="Goodwin L."/>
            <person name="Liolios K."/>
            <person name="Ovchinikova G."/>
            <person name="Ivanova N."/>
            <person name="Mavromatis K."/>
            <person name="Pati A."/>
            <person name="Chen A."/>
            <person name="Palaniappan K."/>
            <person name="Land M."/>
            <person name="Hauser L."/>
            <person name="Jeffries C.D."/>
            <person name="Detter J.C."/>
            <person name="Han C."/>
            <person name="Tapia R."/>
            <person name="Ngatchou-Djao O.D."/>
            <person name="Rohde M."/>
            <person name="Goker M."/>
            <person name="Spring S."/>
            <person name="Sikorski J."/>
            <person name="Woyke T."/>
            <person name="Bristow J."/>
            <person name="Eisen J.A."/>
            <person name="Markowitz V."/>
            <person name="Hugenholtz P."/>
            <person name="Klenk H.P."/>
            <person name="Kyrpides N.C."/>
        </authorList>
    </citation>
    <scope>NUCLEOTIDE SEQUENCE [LARGE SCALE GENOMIC DNA]</scope>
    <source>
        <strain evidence="6">ATCC 23168 / DSM 4126 / NBRC 15989 / NCIMB 1408 / VKM B-1430 / H-43</strain>
    </source>
</reference>
<dbReference type="KEGG" id="mtt:Ftrac_2889"/>
<feature type="domain" description="Calx-beta" evidence="4">
    <location>
        <begin position="38"/>
        <end position="124"/>
    </location>
</feature>
<name>E4TSE8_MARTH</name>
<accession>E4TSE8</accession>
<evidence type="ECO:0000313" key="6">
    <source>
        <dbReference type="Proteomes" id="UP000008720"/>
    </source>
</evidence>
<evidence type="ECO:0000313" key="5">
    <source>
        <dbReference type="EMBL" id="ADR22865.1"/>
    </source>
</evidence>
<evidence type="ECO:0000256" key="3">
    <source>
        <dbReference type="ARBA" id="ARBA00022837"/>
    </source>
</evidence>
<dbReference type="eggNOG" id="ENOG5033ENH">
    <property type="taxonomic scope" value="Bacteria"/>
</dbReference>
<dbReference type="SUPFAM" id="SSF141072">
    <property type="entry name" value="CalX-like"/>
    <property type="match status" value="1"/>
</dbReference>
<dbReference type="InterPro" id="IPR038081">
    <property type="entry name" value="CalX-like_sf"/>
</dbReference>
<evidence type="ECO:0000259" key="4">
    <source>
        <dbReference type="Pfam" id="PF03160"/>
    </source>
</evidence>
<sequence length="267" mass="28994">MKKLYINLFVLITSVVIFSCDRERHFYDGPSLVQFANSSSDYFVQSTNNEFEVLVGLTAAASESKTFDIVVVDSLSTAEEGVHFTLESQQITFGAGETLASLSVTGNFDALADGSRTVVFALQDNPDAASFRQTFELNLIQFCEYDQDFLVGEYTVNSEFWGFSYPVNVVAGADEFTYVIEGLYDIGVPNAQDITFVINQVGEIEYTATVETQVAFDANTPVFAADYGPLSVTGTGAVNTCGEFALNLTFTVGAGSFGSYSEVLIKN</sequence>
<dbReference type="RefSeq" id="WP_013455008.1">
    <property type="nucleotide sequence ID" value="NC_014759.1"/>
</dbReference>
<dbReference type="InterPro" id="IPR003644">
    <property type="entry name" value="Calx_beta"/>
</dbReference>
<dbReference type="Gene3D" id="2.60.40.2030">
    <property type="match status" value="1"/>
</dbReference>
<dbReference type="EMBL" id="CP002349">
    <property type="protein sequence ID" value="ADR22865.1"/>
    <property type="molecule type" value="Genomic_DNA"/>
</dbReference>
<dbReference type="OrthoDB" id="820155at2"/>
<keyword evidence="3" id="KW-0106">Calcium</keyword>
<dbReference type="HOGENOM" id="CLU_1041337_0_0_10"/>